<proteinExistence type="inferred from homology"/>
<reference evidence="12 13" key="1">
    <citation type="journal article" date="2024" name="J. Plant Pathol.">
        <title>Sequence and assembly of the genome of Seiridium unicorne, isolate CBS 538.82, causal agent of cypress canker disease.</title>
        <authorList>
            <person name="Scali E."/>
            <person name="Rocca G.D."/>
            <person name="Danti R."/>
            <person name="Garbelotto M."/>
            <person name="Barberini S."/>
            <person name="Baroncelli R."/>
            <person name="Emiliani G."/>
        </authorList>
    </citation>
    <scope>NUCLEOTIDE SEQUENCE [LARGE SCALE GENOMIC DNA]</scope>
    <source>
        <strain evidence="12 13">BM-138-508</strain>
    </source>
</reference>
<evidence type="ECO:0000313" key="13">
    <source>
        <dbReference type="Proteomes" id="UP001408356"/>
    </source>
</evidence>
<comment type="subcellular location">
    <subcellularLocation>
        <location evidence="1">Membrane</location>
        <topology evidence="1">Multi-pass membrane protein</topology>
    </subcellularLocation>
</comment>
<dbReference type="EMBL" id="JARVKF010000401">
    <property type="protein sequence ID" value="KAK9417126.1"/>
    <property type="molecule type" value="Genomic_DNA"/>
</dbReference>
<dbReference type="PANTHER" id="PTHR45939:SF2">
    <property type="entry name" value="CARRIER PROTEIN, PUTATIVE (AFU_ORTHOLOGUE AFUA_2G13870)-RELATED"/>
    <property type="match status" value="1"/>
</dbReference>
<feature type="repeat" description="Solcar" evidence="9">
    <location>
        <begin position="13"/>
        <end position="119"/>
    </location>
</feature>
<feature type="repeat" description="Solcar" evidence="9">
    <location>
        <begin position="234"/>
        <end position="373"/>
    </location>
</feature>
<dbReference type="PROSITE" id="PS50920">
    <property type="entry name" value="SOLCAR"/>
    <property type="match status" value="3"/>
</dbReference>
<comment type="caution">
    <text evidence="12">The sequence shown here is derived from an EMBL/GenBank/DDBJ whole genome shotgun (WGS) entry which is preliminary data.</text>
</comment>
<evidence type="ECO:0000256" key="6">
    <source>
        <dbReference type="ARBA" id="ARBA00022792"/>
    </source>
</evidence>
<feature type="region of interest" description="Disordered" evidence="11">
    <location>
        <begin position="268"/>
        <end position="301"/>
    </location>
</feature>
<dbReference type="Proteomes" id="UP001408356">
    <property type="component" value="Unassembled WGS sequence"/>
</dbReference>
<feature type="repeat" description="Solcar" evidence="9">
    <location>
        <begin position="133"/>
        <end position="224"/>
    </location>
</feature>
<keyword evidence="13" id="KW-1185">Reference proteome</keyword>
<evidence type="ECO:0000256" key="5">
    <source>
        <dbReference type="ARBA" id="ARBA00022737"/>
    </source>
</evidence>
<dbReference type="InterPro" id="IPR023395">
    <property type="entry name" value="MCP_dom_sf"/>
</dbReference>
<keyword evidence="6" id="KW-0496">Mitochondrion</keyword>
<dbReference type="InterPro" id="IPR018108">
    <property type="entry name" value="MCP_transmembrane"/>
</dbReference>
<dbReference type="InterPro" id="IPR052217">
    <property type="entry name" value="Mito/Peroxisomal_Carrier"/>
</dbReference>
<dbReference type="PANTHER" id="PTHR45939">
    <property type="entry name" value="PEROXISOMAL MEMBRANE PROTEIN PMP34-RELATED"/>
    <property type="match status" value="1"/>
</dbReference>
<feature type="compositionally biased region" description="Basic and acidic residues" evidence="11">
    <location>
        <begin position="425"/>
        <end position="436"/>
    </location>
</feature>
<evidence type="ECO:0000256" key="3">
    <source>
        <dbReference type="ARBA" id="ARBA00022448"/>
    </source>
</evidence>
<keyword evidence="6" id="KW-0999">Mitochondrion inner membrane</keyword>
<comment type="similarity">
    <text evidence="2 10">Belongs to the mitochondrial carrier (TC 2.A.29) family.</text>
</comment>
<evidence type="ECO:0000313" key="12">
    <source>
        <dbReference type="EMBL" id="KAK9417126.1"/>
    </source>
</evidence>
<dbReference type="Pfam" id="PF00153">
    <property type="entry name" value="Mito_carr"/>
    <property type="match status" value="2"/>
</dbReference>
<keyword evidence="3 10" id="KW-0813">Transport</keyword>
<keyword evidence="7" id="KW-1133">Transmembrane helix</keyword>
<evidence type="ECO:0000256" key="7">
    <source>
        <dbReference type="ARBA" id="ARBA00022989"/>
    </source>
</evidence>
<dbReference type="SUPFAM" id="SSF103506">
    <property type="entry name" value="Mitochondrial carrier"/>
    <property type="match status" value="1"/>
</dbReference>
<sequence>MTNSTHTSTDGILPALHHALSGSAGALISTCATYPLSLVITRLQVQRQLARTGHLAAADEYTGIVDAFSRIWRDGDPNAGGAATPRSIAALYTGLTTESAKSVLDSFLFFLFYEFFRSRSHLRGSSHKRNGALGVLEELAIGIAAGACSRAFTTPIANVVTRKQTGAMLGEGEADVQQLGVREIVNSILREKGIKGLWSGYSATLVLTLNPGITFFLQDFLKRSLLGEDKWDDPGAALTFLLAASSKAIASTITYPFQIAKARLQSGVPVETEHQREEDDKPKVEGGLADDSHDFDDTASQATERAVDREIDAKLNATRAVHKFARQSVFGTIAQIVRTEGVGSLYDGIHGELLKSFFSHGTTMLAKGVVHKLLFKLYLVVAGVLQELETRRRQNSLGKRQDQSIYEGAEYSVPRSLSFRNLEAHNRATEAQESKPRSSAPSFFSRFTSPANKVVTKATHTTPSIILNFQDRTHRGLDDD</sequence>
<gene>
    <name evidence="12" type="ORF">SUNI508_09144</name>
</gene>
<name>A0ABR2URT8_9PEZI</name>
<feature type="compositionally biased region" description="Basic and acidic residues" evidence="11">
    <location>
        <begin position="271"/>
        <end position="296"/>
    </location>
</feature>
<evidence type="ECO:0000256" key="2">
    <source>
        <dbReference type="ARBA" id="ARBA00006375"/>
    </source>
</evidence>
<evidence type="ECO:0000256" key="8">
    <source>
        <dbReference type="ARBA" id="ARBA00023136"/>
    </source>
</evidence>
<accession>A0ABR2URT8</accession>
<evidence type="ECO:0000256" key="10">
    <source>
        <dbReference type="RuleBase" id="RU000488"/>
    </source>
</evidence>
<keyword evidence="8 9" id="KW-0472">Membrane</keyword>
<protein>
    <submittedName>
        <fullName evidence="12">Mitochondrial carrier domain-containing protein</fullName>
    </submittedName>
</protein>
<evidence type="ECO:0000256" key="11">
    <source>
        <dbReference type="SAM" id="MobiDB-lite"/>
    </source>
</evidence>
<dbReference type="Gene3D" id="1.50.40.10">
    <property type="entry name" value="Mitochondrial carrier domain"/>
    <property type="match status" value="1"/>
</dbReference>
<keyword evidence="5" id="KW-0677">Repeat</keyword>
<keyword evidence="4 9" id="KW-0812">Transmembrane</keyword>
<evidence type="ECO:0000256" key="1">
    <source>
        <dbReference type="ARBA" id="ARBA00004141"/>
    </source>
</evidence>
<organism evidence="12 13">
    <name type="scientific">Seiridium unicorne</name>
    <dbReference type="NCBI Taxonomy" id="138068"/>
    <lineage>
        <taxon>Eukaryota</taxon>
        <taxon>Fungi</taxon>
        <taxon>Dikarya</taxon>
        <taxon>Ascomycota</taxon>
        <taxon>Pezizomycotina</taxon>
        <taxon>Sordariomycetes</taxon>
        <taxon>Xylariomycetidae</taxon>
        <taxon>Amphisphaeriales</taxon>
        <taxon>Sporocadaceae</taxon>
        <taxon>Seiridium</taxon>
    </lineage>
</organism>
<evidence type="ECO:0000256" key="4">
    <source>
        <dbReference type="ARBA" id="ARBA00022692"/>
    </source>
</evidence>
<feature type="region of interest" description="Disordered" evidence="11">
    <location>
        <begin position="425"/>
        <end position="444"/>
    </location>
</feature>
<evidence type="ECO:0000256" key="9">
    <source>
        <dbReference type="PROSITE-ProRule" id="PRU00282"/>
    </source>
</evidence>